<keyword evidence="1" id="KW-1133">Transmembrane helix</keyword>
<gene>
    <name evidence="3" type="ORF">EVOR1521_LOCUS18567</name>
    <name evidence="4" type="ORF">EVOR1521_LOCUS18568</name>
</gene>
<feature type="signal peptide" evidence="2">
    <location>
        <begin position="1"/>
        <end position="29"/>
    </location>
</feature>
<dbReference type="EMBL" id="CAUJNA010002646">
    <property type="protein sequence ID" value="CAJ1393776.1"/>
    <property type="molecule type" value="Genomic_DNA"/>
</dbReference>
<keyword evidence="1" id="KW-0812">Transmembrane</keyword>
<feature type="transmembrane region" description="Helical" evidence="1">
    <location>
        <begin position="251"/>
        <end position="272"/>
    </location>
</feature>
<feature type="transmembrane region" description="Helical" evidence="1">
    <location>
        <begin position="89"/>
        <end position="112"/>
    </location>
</feature>
<evidence type="ECO:0000256" key="1">
    <source>
        <dbReference type="SAM" id="Phobius"/>
    </source>
</evidence>
<dbReference type="PANTHER" id="PTHR37314:SF4">
    <property type="entry name" value="UPF0700 TRANSMEMBRANE PROTEIN YOAK"/>
    <property type="match status" value="1"/>
</dbReference>
<evidence type="ECO:0000313" key="4">
    <source>
        <dbReference type="EMBL" id="CAJ1393776.1"/>
    </source>
</evidence>
<feature type="transmembrane region" description="Helical" evidence="1">
    <location>
        <begin position="47"/>
        <end position="68"/>
    </location>
</feature>
<dbReference type="AlphaFoldDB" id="A0AA36ITS4"/>
<feature type="chain" id="PRO_5041588974" description="DUF1275 domain-containing protein" evidence="2">
    <location>
        <begin position="30"/>
        <end position="310"/>
    </location>
</feature>
<name>A0AA36ITS4_9DINO</name>
<protein>
    <recommendedName>
        <fullName evidence="6">DUF1275 domain-containing protein</fullName>
    </recommendedName>
</protein>
<evidence type="ECO:0000256" key="2">
    <source>
        <dbReference type="SAM" id="SignalP"/>
    </source>
</evidence>
<comment type="caution">
    <text evidence="3">The sequence shown here is derived from an EMBL/GenBank/DDBJ whole genome shotgun (WGS) entry which is preliminary data.</text>
</comment>
<keyword evidence="1" id="KW-0472">Membrane</keyword>
<keyword evidence="5" id="KW-1185">Reference proteome</keyword>
<reference evidence="3" key="1">
    <citation type="submission" date="2023-08" db="EMBL/GenBank/DDBJ databases">
        <authorList>
            <person name="Chen Y."/>
            <person name="Shah S."/>
            <person name="Dougan E. K."/>
            <person name="Thang M."/>
            <person name="Chan C."/>
        </authorList>
    </citation>
    <scope>NUCLEOTIDE SEQUENCE</scope>
</reference>
<feature type="transmembrane region" description="Helical" evidence="1">
    <location>
        <begin position="284"/>
        <end position="301"/>
    </location>
</feature>
<dbReference type="PANTHER" id="PTHR37314">
    <property type="entry name" value="SLR0142 PROTEIN"/>
    <property type="match status" value="1"/>
</dbReference>
<evidence type="ECO:0000313" key="5">
    <source>
        <dbReference type="Proteomes" id="UP001178507"/>
    </source>
</evidence>
<evidence type="ECO:0008006" key="6">
    <source>
        <dbReference type="Google" id="ProtNLM"/>
    </source>
</evidence>
<dbReference type="Pfam" id="PF06912">
    <property type="entry name" value="DUF1275"/>
    <property type="match status" value="1"/>
</dbReference>
<dbReference type="Proteomes" id="UP001178507">
    <property type="component" value="Unassembled WGS sequence"/>
</dbReference>
<organism evidence="3 5">
    <name type="scientific">Effrenium voratum</name>
    <dbReference type="NCBI Taxonomy" id="2562239"/>
    <lineage>
        <taxon>Eukaryota</taxon>
        <taxon>Sar</taxon>
        <taxon>Alveolata</taxon>
        <taxon>Dinophyceae</taxon>
        <taxon>Suessiales</taxon>
        <taxon>Symbiodiniaceae</taxon>
        <taxon>Effrenium</taxon>
    </lineage>
</organism>
<dbReference type="InterPro" id="IPR010699">
    <property type="entry name" value="DUF1275"/>
</dbReference>
<feature type="transmembrane region" description="Helical" evidence="1">
    <location>
        <begin position="132"/>
        <end position="151"/>
    </location>
</feature>
<keyword evidence="2" id="KW-0732">Signal</keyword>
<sequence length="310" mass="32631">MAFNARSKSARGLLLLALGLCVLNLQSWAFTKTEAPRAEASGFTAFIADHALLVSFVLMAVSGAVTLLEDSQTPTPGPAEKRADYGTFLMMQNILCFTSGFINALCIIDMGMTVSHQSGNTSHTGRLIFNGGAKFFHLMCAFCAGSFFAGYSKSDVEAVYQGRFSPNMLGSTLAVVFGCMLHHCKAQSGINDAASESLLLFAFSQGIQNGVTRRCTSIPICTTHFTGYLTDVGTGLGLWARAMARGEAPPTLLKVLLFAAGIFFFCLGGVAAKETHGPYGMQAALIPAAIMAAVAGGMIPIPKPAKAEKA</sequence>
<dbReference type="EMBL" id="CAUJNA010002646">
    <property type="protein sequence ID" value="CAJ1393775.1"/>
    <property type="molecule type" value="Genomic_DNA"/>
</dbReference>
<evidence type="ECO:0000313" key="3">
    <source>
        <dbReference type="EMBL" id="CAJ1393775.1"/>
    </source>
</evidence>
<accession>A0AA36ITS4</accession>
<proteinExistence type="predicted"/>